<evidence type="ECO:0000256" key="5">
    <source>
        <dbReference type="SAM" id="MobiDB-lite"/>
    </source>
</evidence>
<keyword evidence="8" id="KW-1185">Reference proteome</keyword>
<dbReference type="InterPro" id="IPR007527">
    <property type="entry name" value="Znf_SWIM"/>
</dbReference>
<keyword evidence="1" id="KW-0479">Metal-binding</keyword>
<dbReference type="Pfam" id="PF10551">
    <property type="entry name" value="MULE"/>
    <property type="match status" value="1"/>
</dbReference>
<evidence type="ECO:0000256" key="1">
    <source>
        <dbReference type="ARBA" id="ARBA00022723"/>
    </source>
</evidence>
<evidence type="ECO:0000256" key="3">
    <source>
        <dbReference type="ARBA" id="ARBA00022833"/>
    </source>
</evidence>
<evidence type="ECO:0000256" key="4">
    <source>
        <dbReference type="PROSITE-ProRule" id="PRU00325"/>
    </source>
</evidence>
<proteinExistence type="predicted"/>
<dbReference type="GO" id="GO:0008270">
    <property type="term" value="F:zinc ion binding"/>
    <property type="evidence" value="ECO:0007669"/>
    <property type="project" value="UniProtKB-KW"/>
</dbReference>
<dbReference type="SMART" id="SM00575">
    <property type="entry name" value="ZnF_PMZ"/>
    <property type="match status" value="1"/>
</dbReference>
<feature type="region of interest" description="Disordered" evidence="5">
    <location>
        <begin position="630"/>
        <end position="654"/>
    </location>
</feature>
<evidence type="ECO:0000256" key="2">
    <source>
        <dbReference type="ARBA" id="ARBA00022771"/>
    </source>
</evidence>
<comment type="caution">
    <text evidence="7">The sequence shown here is derived from an EMBL/GenBank/DDBJ whole genome shotgun (WGS) entry which is preliminary data.</text>
</comment>
<dbReference type="PROSITE" id="PS50966">
    <property type="entry name" value="ZF_SWIM"/>
    <property type="match status" value="1"/>
</dbReference>
<protein>
    <recommendedName>
        <fullName evidence="6">SWIM-type domain-containing protein</fullName>
    </recommendedName>
</protein>
<keyword evidence="3" id="KW-0862">Zinc</keyword>
<evidence type="ECO:0000313" key="7">
    <source>
        <dbReference type="EMBL" id="KAK9281544.1"/>
    </source>
</evidence>
<feature type="compositionally biased region" description="Basic residues" evidence="5">
    <location>
        <begin position="637"/>
        <end position="647"/>
    </location>
</feature>
<dbReference type="EMBL" id="JBBPBK010000007">
    <property type="protein sequence ID" value="KAK9281544.1"/>
    <property type="molecule type" value="Genomic_DNA"/>
</dbReference>
<sequence>MVLLLCKFRVSTAIFCASSTSRFHDIVEFACGNWEALNPETISFTYELPGKAICMLRSDYDLNTLISFACSSGLEHVNVSVHNGPFIPQIEYDSGSQENDSTIEWSSGPQDGADMLSKYCHHEPKILHNASWAQAIREVEQSFEGGVNEFKRALKMYSMEVGFEYDLVKNTKERVIAICKKRNTNNRMWRVYATLQKINGLIHDKVHDKPLTRPTDVVYDFKVNYGLDITYHHAWWGVERAKNELFGHQSLSFDLLRWYKEETERTNPGNIIEIDYDNNTGCFKRVLVSFYTCIYGFWYYRPMLFLDGTFLKGRYKGNLLTATAKDGNQGLFPLAFAIVDSEDEDNWYWFLTHLSNVLSREDRPITFVLDRHRGIVNAIPVVFPNSYHAYCLHHLKGNLCDKLSGCPSSFKEMIIKKFSDCAYAPSLASFRSKINQLRREGGDKVRTFLDNLLDENWANAYFMGQRYGEMWSNAAESFNSQIREARHLPITKLIDAIRVLLMNQMTTRREISRNWPTMLCPKIDSRLEEEIRKGRTWIVRSAGQDIFEVQSYPSISVNIQRRTCSCYQWQINGFPCAHAAQALQKSGKNLLDYVERYFHTWCYFSAYSQSVFPIPTVGIQDYPAGGCVIRPPSSKKQPGRPKKKRIPSKGEKVNQIRCGRCNKIGNHNKKTYKEPI</sequence>
<evidence type="ECO:0000313" key="8">
    <source>
        <dbReference type="Proteomes" id="UP001415857"/>
    </source>
</evidence>
<dbReference type="PANTHER" id="PTHR31973:SF187">
    <property type="entry name" value="MUTATOR TRANSPOSASE MUDRA PROTEIN"/>
    <property type="match status" value="1"/>
</dbReference>
<accession>A0AAP0WVP2</accession>
<dbReference type="Proteomes" id="UP001415857">
    <property type="component" value="Unassembled WGS sequence"/>
</dbReference>
<evidence type="ECO:0000259" key="6">
    <source>
        <dbReference type="PROSITE" id="PS50966"/>
    </source>
</evidence>
<reference evidence="7 8" key="1">
    <citation type="journal article" date="2024" name="Plant J.">
        <title>Genome sequences and population genomics reveal climatic adaptation and genomic divergence between two closely related sweetgum species.</title>
        <authorList>
            <person name="Xu W.Q."/>
            <person name="Ren C.Q."/>
            <person name="Zhang X.Y."/>
            <person name="Comes H.P."/>
            <person name="Liu X.H."/>
            <person name="Li Y.G."/>
            <person name="Kettle C.J."/>
            <person name="Jalonen R."/>
            <person name="Gaisberger H."/>
            <person name="Ma Y.Z."/>
            <person name="Qiu Y.X."/>
        </authorList>
    </citation>
    <scope>NUCLEOTIDE SEQUENCE [LARGE SCALE GENOMIC DNA]</scope>
    <source>
        <strain evidence="7">Hangzhou</strain>
    </source>
</reference>
<keyword evidence="2 4" id="KW-0863">Zinc-finger</keyword>
<name>A0AAP0WVP2_LIQFO</name>
<dbReference type="InterPro" id="IPR006564">
    <property type="entry name" value="Znf_PMZ"/>
</dbReference>
<dbReference type="AlphaFoldDB" id="A0AAP0WVP2"/>
<organism evidence="7 8">
    <name type="scientific">Liquidambar formosana</name>
    <name type="common">Formosan gum</name>
    <dbReference type="NCBI Taxonomy" id="63359"/>
    <lineage>
        <taxon>Eukaryota</taxon>
        <taxon>Viridiplantae</taxon>
        <taxon>Streptophyta</taxon>
        <taxon>Embryophyta</taxon>
        <taxon>Tracheophyta</taxon>
        <taxon>Spermatophyta</taxon>
        <taxon>Magnoliopsida</taxon>
        <taxon>eudicotyledons</taxon>
        <taxon>Gunneridae</taxon>
        <taxon>Pentapetalae</taxon>
        <taxon>Saxifragales</taxon>
        <taxon>Altingiaceae</taxon>
        <taxon>Liquidambar</taxon>
    </lineage>
</organism>
<dbReference type="Pfam" id="PF04434">
    <property type="entry name" value="SWIM"/>
    <property type="match status" value="1"/>
</dbReference>
<feature type="domain" description="SWIM-type" evidence="6">
    <location>
        <begin position="555"/>
        <end position="587"/>
    </location>
</feature>
<gene>
    <name evidence="7" type="ORF">L1049_004447</name>
</gene>
<dbReference type="PANTHER" id="PTHR31973">
    <property type="entry name" value="POLYPROTEIN, PUTATIVE-RELATED"/>
    <property type="match status" value="1"/>
</dbReference>
<dbReference type="InterPro" id="IPR018289">
    <property type="entry name" value="MULE_transposase_dom"/>
</dbReference>